<dbReference type="InterPro" id="IPR024555">
    <property type="entry name" value="PX-associated"/>
</dbReference>
<dbReference type="Pfam" id="PF12828">
    <property type="entry name" value="PXB"/>
    <property type="match status" value="1"/>
</dbReference>
<sequence>MSSQQQAGANTDPRGGDEPKEGTDAVDSSQPQSPNNVSVIDGSRERPLSPQSMSPPSNPAELTAIRAHYLKKSLISLQFSKELKVVSNPASNPNVSILSYLGSPFTPPPKESADVYDLVFFKFIFRQFFLTFPFFASAPKNFFPQKLQPFVDSLLARNLTGGYNATINKREEDAEELGRQKIIHKLEKQLTLLMGSAVKLTDKEEVVRLTQADLDRLEALARKRRERARRHATEDVFEVNVVGVRSFVEKRTIRSKTHDEFIIRTRRTGVPDVFVPRRFGDFKTLWDTLRKAHPEEAIPPPPVKDRSATMSTAGSAYMSASPTSETPPMSRTPTSASMPTPPPMARSQTMASTMSMSQYRLTREKNRLTLRYYLNGLLSRPVIASSPVLRSFLTAGAIRLKPEELEDAQRREEADRLREEGRKKFEAEVKERVSMLRSAMSNIKADAMGKDGLTHIFAVIRSTSNVKDLPPDFRAVLEWGRVTLASAIFQQLIAADSASETFSSLKRLHGLMPYTVMKGILKISNPVGMIRGILDLFTAQPFGGRSLLQRMFTSSLTEEVNALKEDIILVSDKVEDPMLCEKVRQYVYAPSAIQEFYRSEAVESKSSLLTVIMRSPERPALGRAQMQRVAKCSRAHAQYAKRKEAPDYDSEDDEGPSDEDGWLYEDLGVLMRLYGRLRDKEQLIELIFESTTAELLKDIITIFYSPLAQVYKAASIADSLGDLQNFINDLIATVEKVDELSDENPERTVQTFIDLVQRHEQPFYFFVHKVHSKGEGLFDSLTHWVELFLTLMREGLGQDISLEYLLPHSESERVAIFKEVDAVALYHYKLKIAHEEKVRRRFDGRVKNDVDAAEEEAAQDLVDGVIGDLSLGELMQGDIDELSDSSDEYTTSEEESSDDDDSTLSSPRTKSPTPSKDAPNGHARHHHHHHRHPHSDRTKALPSLPSHDGSPPPLPPPKDHVPSPRPSMTLTTSSGSGSTPSSGSVPRRQKTIEALHLKSASGSSGRHGHGTPATPATPRTPKTPRRKGILAPKEPELHVVPGLLPLFLELVS</sequence>
<feature type="region of interest" description="Disordered" evidence="1">
    <location>
        <begin position="294"/>
        <end position="347"/>
    </location>
</feature>
<dbReference type="SUPFAM" id="SSF64268">
    <property type="entry name" value="PX domain"/>
    <property type="match status" value="1"/>
</dbReference>
<gene>
    <name evidence="3" type="ORF">M407DRAFT_211647</name>
</gene>
<dbReference type="PANTHER" id="PTHR47185:SF1">
    <property type="entry name" value="PX DOMAIN-CONTAINING PROTEIN YPR097W"/>
    <property type="match status" value="1"/>
</dbReference>
<dbReference type="Pfam" id="PF12825">
    <property type="entry name" value="DUF3818"/>
    <property type="match status" value="1"/>
</dbReference>
<name>A0A0C3LG13_9AGAM</name>
<feature type="compositionally biased region" description="Basic residues" evidence="1">
    <location>
        <begin position="922"/>
        <end position="934"/>
    </location>
</feature>
<dbReference type="PANTHER" id="PTHR47185">
    <property type="entry name" value="PX DOMAIN-CONTAINING PROTEIN YPR097W"/>
    <property type="match status" value="1"/>
</dbReference>
<dbReference type="GO" id="GO:0035091">
    <property type="term" value="F:phosphatidylinositol binding"/>
    <property type="evidence" value="ECO:0007669"/>
    <property type="project" value="InterPro"/>
</dbReference>
<dbReference type="InterPro" id="IPR036871">
    <property type="entry name" value="PX_dom_sf"/>
</dbReference>
<evidence type="ECO:0000313" key="4">
    <source>
        <dbReference type="Proteomes" id="UP000054248"/>
    </source>
</evidence>
<dbReference type="HOGENOM" id="CLU_007739_0_0_1"/>
<feature type="compositionally biased region" description="Acidic residues" evidence="1">
    <location>
        <begin position="883"/>
        <end position="902"/>
    </location>
</feature>
<evidence type="ECO:0000256" key="1">
    <source>
        <dbReference type="SAM" id="MobiDB-lite"/>
    </source>
</evidence>
<reference evidence="4" key="2">
    <citation type="submission" date="2015-01" db="EMBL/GenBank/DDBJ databases">
        <title>Evolutionary Origins and Diversification of the Mycorrhizal Mutualists.</title>
        <authorList>
            <consortium name="DOE Joint Genome Institute"/>
            <consortium name="Mycorrhizal Genomics Consortium"/>
            <person name="Kohler A."/>
            <person name="Kuo A."/>
            <person name="Nagy L.G."/>
            <person name="Floudas D."/>
            <person name="Copeland A."/>
            <person name="Barry K.W."/>
            <person name="Cichocki N."/>
            <person name="Veneault-Fourrey C."/>
            <person name="LaButti K."/>
            <person name="Lindquist E.A."/>
            <person name="Lipzen A."/>
            <person name="Lundell T."/>
            <person name="Morin E."/>
            <person name="Murat C."/>
            <person name="Riley R."/>
            <person name="Ohm R."/>
            <person name="Sun H."/>
            <person name="Tunlid A."/>
            <person name="Henrissat B."/>
            <person name="Grigoriev I.V."/>
            <person name="Hibbett D.S."/>
            <person name="Martin F."/>
        </authorList>
    </citation>
    <scope>NUCLEOTIDE SEQUENCE [LARGE SCALE GENOMIC DNA]</scope>
    <source>
        <strain evidence="4">MUT 4182</strain>
    </source>
</reference>
<feature type="compositionally biased region" description="Low complexity" evidence="1">
    <location>
        <begin position="971"/>
        <end position="984"/>
    </location>
</feature>
<feature type="compositionally biased region" description="Acidic residues" evidence="1">
    <location>
        <begin position="647"/>
        <end position="659"/>
    </location>
</feature>
<feature type="region of interest" description="Disordered" evidence="1">
    <location>
        <begin position="883"/>
        <end position="1033"/>
    </location>
</feature>
<dbReference type="InterPro" id="IPR001683">
    <property type="entry name" value="PX_dom"/>
</dbReference>
<feature type="region of interest" description="Disordered" evidence="1">
    <location>
        <begin position="1"/>
        <end position="59"/>
    </location>
</feature>
<feature type="compositionally biased region" description="Low complexity" evidence="1">
    <location>
        <begin position="903"/>
        <end position="915"/>
    </location>
</feature>
<dbReference type="Proteomes" id="UP000054248">
    <property type="component" value="Unassembled WGS sequence"/>
</dbReference>
<dbReference type="InterPro" id="IPR047168">
    <property type="entry name" value="LEC1-like"/>
</dbReference>
<organism evidence="3 4">
    <name type="scientific">Tulasnella calospora MUT 4182</name>
    <dbReference type="NCBI Taxonomy" id="1051891"/>
    <lineage>
        <taxon>Eukaryota</taxon>
        <taxon>Fungi</taxon>
        <taxon>Dikarya</taxon>
        <taxon>Basidiomycota</taxon>
        <taxon>Agaricomycotina</taxon>
        <taxon>Agaricomycetes</taxon>
        <taxon>Cantharellales</taxon>
        <taxon>Tulasnellaceae</taxon>
        <taxon>Tulasnella</taxon>
    </lineage>
</organism>
<dbReference type="PROSITE" id="PS50195">
    <property type="entry name" value="PX"/>
    <property type="match status" value="1"/>
</dbReference>
<dbReference type="EMBL" id="KN822952">
    <property type="protein sequence ID" value="KIO32878.1"/>
    <property type="molecule type" value="Genomic_DNA"/>
</dbReference>
<feature type="compositionally biased region" description="Polar residues" evidence="1">
    <location>
        <begin position="308"/>
        <end position="324"/>
    </location>
</feature>
<dbReference type="STRING" id="1051891.A0A0C3LG13"/>
<dbReference type="AlphaFoldDB" id="A0A0C3LG13"/>
<dbReference type="InterPro" id="IPR024554">
    <property type="entry name" value="LEC1-like_C"/>
</dbReference>
<protein>
    <recommendedName>
        <fullName evidence="2">PX domain-containing protein</fullName>
    </recommendedName>
</protein>
<feature type="compositionally biased region" description="Polar residues" evidence="1">
    <location>
        <begin position="26"/>
        <end position="38"/>
    </location>
</feature>
<feature type="compositionally biased region" description="Low complexity" evidence="1">
    <location>
        <begin position="999"/>
        <end position="1020"/>
    </location>
</feature>
<dbReference type="Pfam" id="PF00787">
    <property type="entry name" value="PX"/>
    <property type="match status" value="1"/>
</dbReference>
<feature type="region of interest" description="Disordered" evidence="1">
    <location>
        <begin position="638"/>
        <end position="659"/>
    </location>
</feature>
<accession>A0A0C3LG13</accession>
<dbReference type="Gene3D" id="3.30.1520.10">
    <property type="entry name" value="Phox-like domain"/>
    <property type="match status" value="1"/>
</dbReference>
<keyword evidence="4" id="KW-1185">Reference proteome</keyword>
<reference evidence="3 4" key="1">
    <citation type="submission" date="2014-04" db="EMBL/GenBank/DDBJ databases">
        <authorList>
            <consortium name="DOE Joint Genome Institute"/>
            <person name="Kuo A."/>
            <person name="Girlanda M."/>
            <person name="Perotto S."/>
            <person name="Kohler A."/>
            <person name="Nagy L.G."/>
            <person name="Floudas D."/>
            <person name="Copeland A."/>
            <person name="Barry K.W."/>
            <person name="Cichocki N."/>
            <person name="Veneault-Fourrey C."/>
            <person name="LaButti K."/>
            <person name="Lindquist E.A."/>
            <person name="Lipzen A."/>
            <person name="Lundell T."/>
            <person name="Morin E."/>
            <person name="Murat C."/>
            <person name="Sun H."/>
            <person name="Tunlid A."/>
            <person name="Henrissat B."/>
            <person name="Grigoriev I.V."/>
            <person name="Hibbett D.S."/>
            <person name="Martin F."/>
            <person name="Nordberg H.P."/>
            <person name="Cantor M.N."/>
            <person name="Hua S.X."/>
        </authorList>
    </citation>
    <scope>NUCLEOTIDE SEQUENCE [LARGE SCALE GENOMIC DNA]</scope>
    <source>
        <strain evidence="3 4">MUT 4182</strain>
    </source>
</reference>
<evidence type="ECO:0000259" key="2">
    <source>
        <dbReference type="PROSITE" id="PS50195"/>
    </source>
</evidence>
<feature type="compositionally biased region" description="Basic and acidic residues" evidence="1">
    <location>
        <begin position="14"/>
        <end position="23"/>
    </location>
</feature>
<dbReference type="OrthoDB" id="2117459at2759"/>
<feature type="compositionally biased region" description="Low complexity" evidence="1">
    <location>
        <begin position="326"/>
        <end position="338"/>
    </location>
</feature>
<dbReference type="CDD" id="cd06869">
    <property type="entry name" value="PX_UP2_fungi"/>
    <property type="match status" value="1"/>
</dbReference>
<proteinExistence type="predicted"/>
<evidence type="ECO:0000313" key="3">
    <source>
        <dbReference type="EMBL" id="KIO32878.1"/>
    </source>
</evidence>
<feature type="domain" description="PX" evidence="2">
    <location>
        <begin position="239"/>
        <end position="400"/>
    </location>
</feature>